<proteinExistence type="predicted"/>
<protein>
    <submittedName>
        <fullName evidence="2">Uncharacterized protein</fullName>
    </submittedName>
</protein>
<evidence type="ECO:0000313" key="2">
    <source>
        <dbReference type="EMBL" id="GEC76689.1"/>
    </source>
</evidence>
<name>A0A4Y4BAU0_MICMQ</name>
<organism evidence="2 3">
    <name type="scientific">Microbacterium maritypicum</name>
    <name type="common">Microbacterium liquefaciens</name>
    <dbReference type="NCBI Taxonomy" id="33918"/>
    <lineage>
        <taxon>Bacteria</taxon>
        <taxon>Bacillati</taxon>
        <taxon>Actinomycetota</taxon>
        <taxon>Actinomycetes</taxon>
        <taxon>Micrococcales</taxon>
        <taxon>Microbacteriaceae</taxon>
        <taxon>Microbacterium</taxon>
    </lineage>
</organism>
<sequence length="177" mass="18914">MTLLRETRISRIMTRKSRSSRIGVVAIGLVLTLTGCTDTGPVPDPTPSAANTATPRPYPTSTVPADALDDGVRVAEEAMATFADHDRSYDEWWAALSPMLTNDALVAYGDTNPARVRPSQVTGAGEVASAPNFNQMSVLVPTDVGQYTIELVRQGDDNPNGTPSWFVDRLTPPADLG</sequence>
<evidence type="ECO:0000313" key="3">
    <source>
        <dbReference type="Proteomes" id="UP000317410"/>
    </source>
</evidence>
<gene>
    <name evidence="2" type="ORF">MLI01_28340</name>
</gene>
<reference evidence="2 3" key="1">
    <citation type="submission" date="2019-06" db="EMBL/GenBank/DDBJ databases">
        <title>Whole genome shotgun sequence of Microbacterium liquefaciens NBRC 15037.</title>
        <authorList>
            <person name="Hosoyama A."/>
            <person name="Uohara A."/>
            <person name="Ohji S."/>
            <person name="Ichikawa N."/>
        </authorList>
    </citation>
    <scope>NUCLEOTIDE SEQUENCE [LARGE SCALE GENOMIC DNA]</scope>
    <source>
        <strain evidence="2 3">NBRC 15037</strain>
    </source>
</reference>
<dbReference type="AlphaFoldDB" id="A0A4Y4BAU0"/>
<feature type="compositionally biased region" description="Polar residues" evidence="1">
    <location>
        <begin position="48"/>
        <end position="63"/>
    </location>
</feature>
<dbReference type="Proteomes" id="UP000317410">
    <property type="component" value="Unassembled WGS sequence"/>
</dbReference>
<accession>A0A4Y4BAU0</accession>
<feature type="region of interest" description="Disordered" evidence="1">
    <location>
        <begin position="155"/>
        <end position="177"/>
    </location>
</feature>
<comment type="caution">
    <text evidence="2">The sequence shown here is derived from an EMBL/GenBank/DDBJ whole genome shotgun (WGS) entry which is preliminary data.</text>
</comment>
<dbReference type="EMBL" id="BJNQ01000024">
    <property type="protein sequence ID" value="GEC76689.1"/>
    <property type="molecule type" value="Genomic_DNA"/>
</dbReference>
<feature type="region of interest" description="Disordered" evidence="1">
    <location>
        <begin position="36"/>
        <end position="66"/>
    </location>
</feature>
<evidence type="ECO:0000256" key="1">
    <source>
        <dbReference type="SAM" id="MobiDB-lite"/>
    </source>
</evidence>